<dbReference type="RefSeq" id="XP_031434923.1">
    <property type="nucleotide sequence ID" value="XM_031579063.2"/>
</dbReference>
<dbReference type="AlphaFoldDB" id="A0A6P8G5L8"/>
<evidence type="ECO:0000256" key="2">
    <source>
        <dbReference type="SAM" id="SignalP"/>
    </source>
</evidence>
<protein>
    <submittedName>
        <fullName evidence="4">Uncharacterized protein si:ch211-217g15.3</fullName>
    </submittedName>
</protein>
<feature type="chain" id="PRO_5028400895" evidence="2">
    <location>
        <begin position="20"/>
        <end position="227"/>
    </location>
</feature>
<name>A0A6P8G5L8_CLUHA</name>
<gene>
    <name evidence="4" type="primary">si:ch211-217g15.3</name>
</gene>
<feature type="signal peptide" evidence="2">
    <location>
        <begin position="1"/>
        <end position="19"/>
    </location>
</feature>
<accession>A0A6P8G5L8</accession>
<keyword evidence="3" id="KW-1185">Reference proteome</keyword>
<sequence length="227" mass="25636">MFRFSVLVGISLLVYGASSKPRSTWGEVGDTAVQVTLMSEGQDKLPLGLKEVEPPQDMDVADFDIDPSMLIWKAVMESRRRAIQESRTHVMLAKDHGARYHHAEAQLAQALQPDDAPLPPADPEPGMRYHQAEPDMDEVYHGFPDPAGPADRWVAEDRDPMTQEHGAEDWRGSYDRAELDLDEIYHGDMGQSQVETQLEPAQDDSAVPRQKERSLPEEDLDDLYHKY</sequence>
<feature type="compositionally biased region" description="Basic and acidic residues" evidence="1">
    <location>
        <begin position="209"/>
        <end position="227"/>
    </location>
</feature>
<dbReference type="GeneID" id="116223192"/>
<dbReference type="KEGG" id="char:116223192"/>
<feature type="region of interest" description="Disordered" evidence="1">
    <location>
        <begin position="186"/>
        <end position="227"/>
    </location>
</feature>
<keyword evidence="2" id="KW-0732">Signal</keyword>
<organism evidence="3 4">
    <name type="scientific">Clupea harengus</name>
    <name type="common">Atlantic herring</name>
    <dbReference type="NCBI Taxonomy" id="7950"/>
    <lineage>
        <taxon>Eukaryota</taxon>
        <taxon>Metazoa</taxon>
        <taxon>Chordata</taxon>
        <taxon>Craniata</taxon>
        <taxon>Vertebrata</taxon>
        <taxon>Euteleostomi</taxon>
        <taxon>Actinopterygii</taxon>
        <taxon>Neopterygii</taxon>
        <taxon>Teleostei</taxon>
        <taxon>Clupei</taxon>
        <taxon>Clupeiformes</taxon>
        <taxon>Clupeoidei</taxon>
        <taxon>Clupeidae</taxon>
        <taxon>Clupea</taxon>
    </lineage>
</organism>
<evidence type="ECO:0000313" key="4">
    <source>
        <dbReference type="RefSeq" id="XP_031434923.1"/>
    </source>
</evidence>
<dbReference type="OrthoDB" id="9938040at2759"/>
<proteinExistence type="predicted"/>
<dbReference type="Proteomes" id="UP000515152">
    <property type="component" value="Chromosome 13"/>
</dbReference>
<evidence type="ECO:0000313" key="3">
    <source>
        <dbReference type="Proteomes" id="UP000515152"/>
    </source>
</evidence>
<evidence type="ECO:0000256" key="1">
    <source>
        <dbReference type="SAM" id="MobiDB-lite"/>
    </source>
</evidence>
<reference evidence="4" key="1">
    <citation type="submission" date="2025-08" db="UniProtKB">
        <authorList>
            <consortium name="RefSeq"/>
        </authorList>
    </citation>
    <scope>IDENTIFICATION</scope>
</reference>